<evidence type="ECO:0000259" key="9">
    <source>
        <dbReference type="Pfam" id="PF00931"/>
    </source>
</evidence>
<dbReference type="Gene3D" id="1.10.8.430">
    <property type="entry name" value="Helical domain of apoptotic protease-activating factors"/>
    <property type="match status" value="1"/>
</dbReference>
<dbReference type="Gene3D" id="3.80.10.10">
    <property type="entry name" value="Ribonuclease Inhibitor"/>
    <property type="match status" value="2"/>
</dbReference>
<dbReference type="Gramene" id="TVU23014">
    <property type="protein sequence ID" value="TVU23014"/>
    <property type="gene ID" value="EJB05_32740"/>
</dbReference>
<evidence type="ECO:0000256" key="7">
    <source>
        <dbReference type="ARBA" id="ARBA00023054"/>
    </source>
</evidence>
<gene>
    <name evidence="13" type="ORF">EJB05_32740</name>
</gene>
<feature type="domain" description="NB-ARC" evidence="9">
    <location>
        <begin position="189"/>
        <end position="369"/>
    </location>
</feature>
<dbReference type="SUPFAM" id="SSF52058">
    <property type="entry name" value="L domain-like"/>
    <property type="match status" value="1"/>
</dbReference>
<evidence type="ECO:0000259" key="12">
    <source>
        <dbReference type="Pfam" id="PF23598"/>
    </source>
</evidence>
<dbReference type="InterPro" id="IPR042197">
    <property type="entry name" value="Apaf_helical"/>
</dbReference>
<feature type="domain" description="NB-ARC" evidence="9">
    <location>
        <begin position="1216"/>
        <end position="1391"/>
    </location>
</feature>
<sequence>MAAVLHALAPSVIKMIKDMSKEELTMLLGVSMEIKKLGGKVENLEAYLADAERRRINEARVQNWVSKLKGALYEATDILELCQLDAEERRNKQGGRRCSWTSMEKKAPGCLRPLLFCLRSPGFAHSMGGRIKELNKRLDNIREEMAEFKFFEHLGSFSERTRPSDATPRSRTTTSLIDELAIVGDKIERDAKAVVKELLSNDETAVIKVVSIVGPGGMGKTTLAKKIFNDADVKMKFGNKIWLSVTESYDEEKLLSSAITQAGGDGGNVLLPGGGGDKQVLTHALVGALSSRGKFLVVLDDVWSDGVWTGILRDPIVEAASQQPGSRVIITTRDNKLVKKMGIAHRQHHVQPMDEEDAWSLLKKQLLMQDVGSEEGLDSLKHIGMGIIRNCGGLPLAIKAIGGLLRTKRATEHEWNGVLHDPAWSTNKPHLQDLNIALQLSYDDLPPALKQCFLYYSLIPKGLQIHRYAIIDMWMSEGFLPVPGDDASMKEEYDVGVSYYTSLISRNLLEPLETSANEAISIMHDVIRSFAQFMAKEEALVIRASGQEISTHLMSSPTKFRRLSIESTESESAVLPDWSSISENQELLRSLIIYGRMKFGPSTSTDSSLKISLPSLRMLFVMGAESDRFVKESLAKLKHLRFLCLGDTNISRLPEDIHKMRFLETIRIQRCASFSGELPSSIIKLERLRSLIIGPDTNFIVPKGLVGLTNLRVLAPFPVQTDGEWCSLEELGSLSRLRELHINGLEAVLPCGGSSAAAKAKLHDKQQLQYLELAWNNPIEEEDNSDAVLQRVEEVIDQLRPPRHLEIVIFKNYLGRRGPSWLTAAAAADLNSLTGLQMKGLPFCTQLPDGLCQLPSLEFLTIDFAPSISRVGPEFAQRRQQNLMMIASSFPRLQLLRFMGLPNWEEWEWEQDDNIAMPSLQVLGIRDCKLERLPAGLASSKRIALRELNLVDDASITAVENFPSVEELYVTNCPSLKIIRGFHRLQVAAVVLCPALEVLEDIPALDVMELADPAMVTLPEYLRGLKARRLNLFCHQSLHDLLLSRGTDNNTSSDYMAEAEKVKRCGQFSVLPAASHPVIIIIQGQQALQVVPSTNTIFASMHQGVSLDFNQGLGSAMRDYRSYRRQRWWASMEGKASDCLRPLLFFLRKPGFAHTMDGRIRELNERLDGIWDEMTEFRFEPSSLPERTRPSDATPHSRTTTSLIDESAIAGEKIEMDANALMQVLLSNEPAIMVVSVVGMGGIGKTTLAKKIFNDPSINMAFGSKIWLTVTESYDEEKLLSSAITQAAGGGNNVPLPGGSRDKQVLSQALVGALSSRGKFLVVLDDVWSDGVWTCVLRDPIVEAARQQPGSRVIITTRDNKLVKNMGIAHHQHHVQPMDEEDAWSLLKKQLLPQMKGLPFCTQLPDGLCQLHSLEFLAIDFAPSISRVGPEFAQRRQQNLMMMASSFPRLQYLRFMGLANWEEWVWDEAKDDIAIAMPSLQRLDITGCSKLERLPAGLASSKRIALRELELEDDASITAVENFPSVEVLSVVNCPSLKIIRGFPRMQVATIRLCPALEVLEDIPTLDVMELVDPAMVTFPEYFRGLKARRLNLFCHQSLHDLLLSRDTDNNNPSSDYLAEAEKVKHCGQVSVSSPAARHPTVIQGQQALQVVPSANTVFASMHQGVSLDFNQGLGSAMRDYRSYRRQ</sequence>
<feature type="domain" description="Disease resistance R13L4/SHOC-2-like LRR" evidence="12">
    <location>
        <begin position="605"/>
        <end position="934"/>
    </location>
</feature>
<reference evidence="13 14" key="1">
    <citation type="journal article" date="2019" name="Sci. Rep.">
        <title>A high-quality genome of Eragrostis curvula grass provides insights into Poaceae evolution and supports new strategies to enhance forage quality.</title>
        <authorList>
            <person name="Carballo J."/>
            <person name="Santos B.A.C.M."/>
            <person name="Zappacosta D."/>
            <person name="Garbus I."/>
            <person name="Selva J.P."/>
            <person name="Gallo C.A."/>
            <person name="Diaz A."/>
            <person name="Albertini E."/>
            <person name="Caccamo M."/>
            <person name="Echenique V."/>
        </authorList>
    </citation>
    <scope>NUCLEOTIDE SEQUENCE [LARGE SCALE GENOMIC DNA]</scope>
    <source>
        <strain evidence="14">cv. Victoria</strain>
        <tissue evidence="13">Leaf</tissue>
    </source>
</reference>
<dbReference type="FunFam" id="1.10.10.10:FF:000322">
    <property type="entry name" value="Probable disease resistance protein At1g63360"/>
    <property type="match status" value="1"/>
</dbReference>
<dbReference type="SUPFAM" id="SSF52047">
    <property type="entry name" value="RNI-like"/>
    <property type="match status" value="1"/>
</dbReference>
<dbReference type="PANTHER" id="PTHR36766">
    <property type="entry name" value="PLANT BROAD-SPECTRUM MILDEW RESISTANCE PROTEIN RPW8"/>
    <property type="match status" value="1"/>
</dbReference>
<comment type="similarity">
    <text evidence="1">Belongs to the disease resistance NB-LRR family.</text>
</comment>
<dbReference type="InterPro" id="IPR055414">
    <property type="entry name" value="LRR_R13L4/SHOC2-like"/>
</dbReference>
<keyword evidence="6" id="KW-0067">ATP-binding</keyword>
<dbReference type="InterPro" id="IPR027417">
    <property type="entry name" value="P-loop_NTPase"/>
</dbReference>
<feature type="domain" description="Disease resistance N-terminal" evidence="10">
    <location>
        <begin position="11"/>
        <end position="94"/>
    </location>
</feature>
<evidence type="ECO:0000256" key="6">
    <source>
        <dbReference type="ARBA" id="ARBA00022840"/>
    </source>
</evidence>
<keyword evidence="2" id="KW-0433">Leucine-rich repeat</keyword>
<dbReference type="OrthoDB" id="681103at2759"/>
<dbReference type="Gene3D" id="3.40.50.300">
    <property type="entry name" value="P-loop containing nucleotide triphosphate hydrolases"/>
    <property type="match status" value="2"/>
</dbReference>
<dbReference type="InterPro" id="IPR058922">
    <property type="entry name" value="WHD_DRP"/>
</dbReference>
<evidence type="ECO:0000313" key="14">
    <source>
        <dbReference type="Proteomes" id="UP000324897"/>
    </source>
</evidence>
<evidence type="ECO:0000259" key="11">
    <source>
        <dbReference type="Pfam" id="PF23559"/>
    </source>
</evidence>
<dbReference type="InterPro" id="IPR002182">
    <property type="entry name" value="NB-ARC"/>
</dbReference>
<keyword evidence="14" id="KW-1185">Reference proteome</keyword>
<dbReference type="Gene3D" id="1.20.5.4130">
    <property type="match status" value="1"/>
</dbReference>
<comment type="caution">
    <text evidence="13">The sequence shown here is derived from an EMBL/GenBank/DDBJ whole genome shotgun (WGS) entry which is preliminary data.</text>
</comment>
<dbReference type="GO" id="GO:0042742">
    <property type="term" value="P:defense response to bacterium"/>
    <property type="evidence" value="ECO:0007669"/>
    <property type="project" value="UniProtKB-ARBA"/>
</dbReference>
<accession>A0A5J9UHU6</accession>
<dbReference type="PANTHER" id="PTHR36766:SF36">
    <property type="entry name" value="AAA+ ATPASE DOMAIN-CONTAINING PROTEIN"/>
    <property type="match status" value="1"/>
</dbReference>
<evidence type="ECO:0000256" key="8">
    <source>
        <dbReference type="SAM" id="MobiDB-lite"/>
    </source>
</evidence>
<organism evidence="13 14">
    <name type="scientific">Eragrostis curvula</name>
    <name type="common">weeping love grass</name>
    <dbReference type="NCBI Taxonomy" id="38414"/>
    <lineage>
        <taxon>Eukaryota</taxon>
        <taxon>Viridiplantae</taxon>
        <taxon>Streptophyta</taxon>
        <taxon>Embryophyta</taxon>
        <taxon>Tracheophyta</taxon>
        <taxon>Spermatophyta</taxon>
        <taxon>Magnoliopsida</taxon>
        <taxon>Liliopsida</taxon>
        <taxon>Poales</taxon>
        <taxon>Poaceae</taxon>
        <taxon>PACMAD clade</taxon>
        <taxon>Chloridoideae</taxon>
        <taxon>Eragrostideae</taxon>
        <taxon>Eragrostidinae</taxon>
        <taxon>Eragrostis</taxon>
    </lineage>
</organism>
<dbReference type="EMBL" id="RWGY01000026">
    <property type="protein sequence ID" value="TVU23014.1"/>
    <property type="molecule type" value="Genomic_DNA"/>
</dbReference>
<dbReference type="Gene3D" id="1.10.10.10">
    <property type="entry name" value="Winged helix-like DNA-binding domain superfamily/Winged helix DNA-binding domain"/>
    <property type="match status" value="1"/>
</dbReference>
<evidence type="ECO:0000259" key="10">
    <source>
        <dbReference type="Pfam" id="PF18052"/>
    </source>
</evidence>
<evidence type="ECO:0000256" key="3">
    <source>
        <dbReference type="ARBA" id="ARBA00022737"/>
    </source>
</evidence>
<dbReference type="PRINTS" id="PR00364">
    <property type="entry name" value="DISEASERSIST"/>
</dbReference>
<keyword evidence="4" id="KW-0547">Nucleotide-binding</keyword>
<name>A0A5J9UHU6_9POAL</name>
<dbReference type="Proteomes" id="UP000324897">
    <property type="component" value="Unassembled WGS sequence"/>
</dbReference>
<evidence type="ECO:0008006" key="15">
    <source>
        <dbReference type="Google" id="ProtNLM"/>
    </source>
</evidence>
<dbReference type="InterPro" id="IPR036388">
    <property type="entry name" value="WH-like_DNA-bd_sf"/>
</dbReference>
<protein>
    <recommendedName>
        <fullName evidence="15">AAA+ ATPase domain-containing protein</fullName>
    </recommendedName>
</protein>
<dbReference type="Pfam" id="PF18052">
    <property type="entry name" value="Rx_N"/>
    <property type="match status" value="1"/>
</dbReference>
<dbReference type="SUPFAM" id="SSF52540">
    <property type="entry name" value="P-loop containing nucleoside triphosphate hydrolases"/>
    <property type="match status" value="2"/>
</dbReference>
<keyword evidence="5" id="KW-0611">Plant defense</keyword>
<keyword evidence="7" id="KW-0175">Coiled coil</keyword>
<dbReference type="GO" id="GO:0005524">
    <property type="term" value="F:ATP binding"/>
    <property type="evidence" value="ECO:0007669"/>
    <property type="project" value="UniProtKB-KW"/>
</dbReference>
<dbReference type="GO" id="GO:0043531">
    <property type="term" value="F:ADP binding"/>
    <property type="evidence" value="ECO:0007669"/>
    <property type="project" value="InterPro"/>
</dbReference>
<dbReference type="GO" id="GO:0002758">
    <property type="term" value="P:innate immune response-activating signaling pathway"/>
    <property type="evidence" value="ECO:0007669"/>
    <property type="project" value="UniProtKB-ARBA"/>
</dbReference>
<evidence type="ECO:0000313" key="13">
    <source>
        <dbReference type="EMBL" id="TVU23014.1"/>
    </source>
</evidence>
<evidence type="ECO:0000256" key="1">
    <source>
        <dbReference type="ARBA" id="ARBA00008894"/>
    </source>
</evidence>
<dbReference type="InterPro" id="IPR032675">
    <property type="entry name" value="LRR_dom_sf"/>
</dbReference>
<feature type="domain" description="Disease resistance protein winged helix" evidence="11">
    <location>
        <begin position="459"/>
        <end position="531"/>
    </location>
</feature>
<dbReference type="Pfam" id="PF23559">
    <property type="entry name" value="WHD_DRP"/>
    <property type="match status" value="1"/>
</dbReference>
<dbReference type="Pfam" id="PF23598">
    <property type="entry name" value="LRR_14"/>
    <property type="match status" value="1"/>
</dbReference>
<evidence type="ECO:0000256" key="4">
    <source>
        <dbReference type="ARBA" id="ARBA00022741"/>
    </source>
</evidence>
<evidence type="ECO:0000256" key="5">
    <source>
        <dbReference type="ARBA" id="ARBA00022821"/>
    </source>
</evidence>
<feature type="region of interest" description="Disordered" evidence="8">
    <location>
        <begin position="1181"/>
        <end position="1200"/>
    </location>
</feature>
<dbReference type="GO" id="GO:0009626">
    <property type="term" value="P:plant-type hypersensitive response"/>
    <property type="evidence" value="ECO:0007669"/>
    <property type="project" value="UniProtKB-ARBA"/>
</dbReference>
<dbReference type="Pfam" id="PF00931">
    <property type="entry name" value="NB-ARC"/>
    <property type="match status" value="2"/>
</dbReference>
<dbReference type="InterPro" id="IPR041118">
    <property type="entry name" value="Rx_N"/>
</dbReference>
<keyword evidence="3" id="KW-0677">Repeat</keyword>
<evidence type="ECO:0000256" key="2">
    <source>
        <dbReference type="ARBA" id="ARBA00022614"/>
    </source>
</evidence>
<proteinExistence type="inferred from homology"/>